<gene>
    <name evidence="7" type="ORF">PMEA_00019250</name>
</gene>
<keyword evidence="5" id="KW-0067">ATP-binding</keyword>
<dbReference type="GO" id="GO:0004674">
    <property type="term" value="F:protein serine/threonine kinase activity"/>
    <property type="evidence" value="ECO:0007669"/>
    <property type="project" value="UniProtKB-KW"/>
</dbReference>
<evidence type="ECO:0000256" key="4">
    <source>
        <dbReference type="ARBA" id="ARBA00022777"/>
    </source>
</evidence>
<dbReference type="AlphaFoldDB" id="A0AAU9X8T8"/>
<dbReference type="Gene3D" id="1.10.510.10">
    <property type="entry name" value="Transferase(Phosphotransferase) domain 1"/>
    <property type="match status" value="1"/>
</dbReference>
<accession>A0AAU9X8T8</accession>
<reference evidence="7 8" key="1">
    <citation type="submission" date="2022-05" db="EMBL/GenBank/DDBJ databases">
        <authorList>
            <consortium name="Genoscope - CEA"/>
            <person name="William W."/>
        </authorList>
    </citation>
    <scope>NUCLEOTIDE SEQUENCE [LARGE SCALE GENOMIC DNA]</scope>
</reference>
<dbReference type="Proteomes" id="UP001159428">
    <property type="component" value="Unassembled WGS sequence"/>
</dbReference>
<evidence type="ECO:0000256" key="2">
    <source>
        <dbReference type="ARBA" id="ARBA00022679"/>
    </source>
</evidence>
<proteinExistence type="predicted"/>
<dbReference type="PROSITE" id="PS50011">
    <property type="entry name" value="PROTEIN_KINASE_DOM"/>
    <property type="match status" value="1"/>
</dbReference>
<feature type="non-terminal residue" evidence="7">
    <location>
        <position position="1"/>
    </location>
</feature>
<dbReference type="SMART" id="SM00220">
    <property type="entry name" value="S_TKc"/>
    <property type="match status" value="1"/>
</dbReference>
<protein>
    <recommendedName>
        <fullName evidence="6">Protein kinase domain-containing protein</fullName>
    </recommendedName>
</protein>
<name>A0AAU9X8T8_9CNID</name>
<evidence type="ECO:0000256" key="1">
    <source>
        <dbReference type="ARBA" id="ARBA00022527"/>
    </source>
</evidence>
<dbReference type="SMART" id="SM00015">
    <property type="entry name" value="IQ"/>
    <property type="match status" value="3"/>
</dbReference>
<keyword evidence="2" id="KW-0808">Transferase</keyword>
<dbReference type="Pfam" id="PF00069">
    <property type="entry name" value="Pkinase"/>
    <property type="match status" value="1"/>
</dbReference>
<evidence type="ECO:0000259" key="6">
    <source>
        <dbReference type="PROSITE" id="PS50011"/>
    </source>
</evidence>
<dbReference type="SUPFAM" id="SSF56112">
    <property type="entry name" value="Protein kinase-like (PK-like)"/>
    <property type="match status" value="1"/>
</dbReference>
<evidence type="ECO:0000313" key="7">
    <source>
        <dbReference type="EMBL" id="CAH3140315.1"/>
    </source>
</evidence>
<feature type="domain" description="Protein kinase" evidence="6">
    <location>
        <begin position="65"/>
        <end position="341"/>
    </location>
</feature>
<evidence type="ECO:0000256" key="5">
    <source>
        <dbReference type="ARBA" id="ARBA00022840"/>
    </source>
</evidence>
<keyword evidence="3" id="KW-0547">Nucleotide-binding</keyword>
<dbReference type="InterPro" id="IPR011009">
    <property type="entry name" value="Kinase-like_dom_sf"/>
</dbReference>
<dbReference type="InterPro" id="IPR000048">
    <property type="entry name" value="IQ_motif_EF-hand-BS"/>
</dbReference>
<sequence>CFRDYFWQRSETECKESFEEEARKKDVEQQRQNECASIIQRAWRRLKLKRLEFQIEAVKLIQRAWRKHRRTRRNECASIIQRGWRRLKLKRLEFQNKAVKLIQRAWRKHRRTRRNECASIIQRGWRRLKLKRLEFQIRRKRKSQEMSDYPTKMRRVEDLYNVDFQDLFEVKKLGEGGFGEHTKTALALEYLPGGDFAGVLRTQGGKLSEERARDLKPENILVTSNGHLKLSDFGLSEFVVFTVTGICGTYPYMAPEMIMGKSYTYSVDWWSFGVTLFLMLTGQLPFYGEDERQLFENIVYTTPDIPNWLGRETRDCLFKQLLQKCPDVRLGVDNFQYHPFFSCLQSSEPLAIACGPSAVNTTTENEVC</sequence>
<keyword evidence="8" id="KW-1185">Reference proteome</keyword>
<dbReference type="EMBL" id="CALNXJ010000034">
    <property type="protein sequence ID" value="CAH3140315.1"/>
    <property type="molecule type" value="Genomic_DNA"/>
</dbReference>
<dbReference type="GO" id="GO:0005524">
    <property type="term" value="F:ATP binding"/>
    <property type="evidence" value="ECO:0007669"/>
    <property type="project" value="UniProtKB-KW"/>
</dbReference>
<organism evidence="7 8">
    <name type="scientific">Pocillopora meandrina</name>
    <dbReference type="NCBI Taxonomy" id="46732"/>
    <lineage>
        <taxon>Eukaryota</taxon>
        <taxon>Metazoa</taxon>
        <taxon>Cnidaria</taxon>
        <taxon>Anthozoa</taxon>
        <taxon>Hexacorallia</taxon>
        <taxon>Scleractinia</taxon>
        <taxon>Astrocoeniina</taxon>
        <taxon>Pocilloporidae</taxon>
        <taxon>Pocillopora</taxon>
    </lineage>
</organism>
<dbReference type="PANTHER" id="PTHR24351">
    <property type="entry name" value="RIBOSOMAL PROTEIN S6 KINASE"/>
    <property type="match status" value="1"/>
</dbReference>
<evidence type="ECO:0000256" key="3">
    <source>
        <dbReference type="ARBA" id="ARBA00022741"/>
    </source>
</evidence>
<keyword evidence="1" id="KW-0723">Serine/threonine-protein kinase</keyword>
<evidence type="ECO:0000313" key="8">
    <source>
        <dbReference type="Proteomes" id="UP001159428"/>
    </source>
</evidence>
<comment type="caution">
    <text evidence="7">The sequence shown here is derived from an EMBL/GenBank/DDBJ whole genome shotgun (WGS) entry which is preliminary data.</text>
</comment>
<dbReference type="InterPro" id="IPR000719">
    <property type="entry name" value="Prot_kinase_dom"/>
</dbReference>
<keyword evidence="4" id="KW-0418">Kinase</keyword>